<evidence type="ECO:0000259" key="1">
    <source>
        <dbReference type="Pfam" id="PF13456"/>
    </source>
</evidence>
<dbReference type="PANTHER" id="PTHR47074:SF48">
    <property type="entry name" value="POLYNUCLEOTIDYL TRANSFERASE, RIBONUCLEASE H-LIKE SUPERFAMILY PROTEIN"/>
    <property type="match status" value="1"/>
</dbReference>
<reference evidence="2 3" key="1">
    <citation type="journal article" date="2019" name="Genome Biol. Evol.">
        <title>Insights into the evolution of the New World diploid cottons (Gossypium, subgenus Houzingenia) based on genome sequencing.</title>
        <authorList>
            <person name="Grover C.E."/>
            <person name="Arick M.A. 2nd"/>
            <person name="Thrash A."/>
            <person name="Conover J.L."/>
            <person name="Sanders W.S."/>
            <person name="Peterson D.G."/>
            <person name="Frelichowski J.E."/>
            <person name="Scheffler J.A."/>
            <person name="Scheffler B.E."/>
            <person name="Wendel J.F."/>
        </authorList>
    </citation>
    <scope>NUCLEOTIDE SEQUENCE [LARGE SCALE GENOMIC DNA]</scope>
    <source>
        <strain evidence="2">5</strain>
        <tissue evidence="2">Leaf</tissue>
    </source>
</reference>
<gene>
    <name evidence="2" type="ORF">Gogos_011802</name>
</gene>
<dbReference type="Proteomes" id="UP000593579">
    <property type="component" value="Unassembled WGS sequence"/>
</dbReference>
<dbReference type="InterPro" id="IPR012337">
    <property type="entry name" value="RNaseH-like_sf"/>
</dbReference>
<accession>A0A7J9BQK0</accession>
<keyword evidence="3" id="KW-1185">Reference proteome</keyword>
<dbReference type="OrthoDB" id="947756at2759"/>
<evidence type="ECO:0000313" key="3">
    <source>
        <dbReference type="Proteomes" id="UP000593579"/>
    </source>
</evidence>
<dbReference type="SUPFAM" id="SSF53098">
    <property type="entry name" value="Ribonuclease H-like"/>
    <property type="match status" value="1"/>
</dbReference>
<dbReference type="InterPro" id="IPR052929">
    <property type="entry name" value="RNase_H-like_EbsB-rel"/>
</dbReference>
<evidence type="ECO:0000313" key="2">
    <source>
        <dbReference type="EMBL" id="MBA0738453.1"/>
    </source>
</evidence>
<dbReference type="CDD" id="cd06222">
    <property type="entry name" value="RNase_H_like"/>
    <property type="match status" value="1"/>
</dbReference>
<dbReference type="GO" id="GO:0004523">
    <property type="term" value="F:RNA-DNA hybrid ribonuclease activity"/>
    <property type="evidence" value="ECO:0007669"/>
    <property type="project" value="InterPro"/>
</dbReference>
<name>A0A7J9BQK0_GOSGO</name>
<dbReference type="Gene3D" id="3.30.420.10">
    <property type="entry name" value="Ribonuclease H-like superfamily/Ribonuclease H"/>
    <property type="match status" value="1"/>
</dbReference>
<dbReference type="PANTHER" id="PTHR47074">
    <property type="entry name" value="BNAC02G40300D PROTEIN"/>
    <property type="match status" value="1"/>
</dbReference>
<comment type="caution">
    <text evidence="2">The sequence shown here is derived from an EMBL/GenBank/DDBJ whole genome shotgun (WGS) entry which is preliminary data.</text>
</comment>
<dbReference type="GO" id="GO:0003676">
    <property type="term" value="F:nucleic acid binding"/>
    <property type="evidence" value="ECO:0007669"/>
    <property type="project" value="InterPro"/>
</dbReference>
<organism evidence="2 3">
    <name type="scientific">Gossypium gossypioides</name>
    <name type="common">Mexican cotton</name>
    <name type="synonym">Selera gossypioides</name>
    <dbReference type="NCBI Taxonomy" id="34282"/>
    <lineage>
        <taxon>Eukaryota</taxon>
        <taxon>Viridiplantae</taxon>
        <taxon>Streptophyta</taxon>
        <taxon>Embryophyta</taxon>
        <taxon>Tracheophyta</taxon>
        <taxon>Spermatophyta</taxon>
        <taxon>Magnoliopsida</taxon>
        <taxon>eudicotyledons</taxon>
        <taxon>Gunneridae</taxon>
        <taxon>Pentapetalae</taxon>
        <taxon>rosids</taxon>
        <taxon>malvids</taxon>
        <taxon>Malvales</taxon>
        <taxon>Malvaceae</taxon>
        <taxon>Malvoideae</taxon>
        <taxon>Gossypium</taxon>
    </lineage>
</organism>
<dbReference type="EMBL" id="JABEZY010000005">
    <property type="protein sequence ID" value="MBA0738453.1"/>
    <property type="molecule type" value="Genomic_DNA"/>
</dbReference>
<protein>
    <recommendedName>
        <fullName evidence="1">RNase H type-1 domain-containing protein</fullName>
    </recommendedName>
</protein>
<dbReference type="InterPro" id="IPR036397">
    <property type="entry name" value="RNaseH_sf"/>
</dbReference>
<sequence length="376" mass="43767">MEGNNSLRFMEFYGHVDLNLRNSSWDILKTMESSGGVTQNVNNRLARQIMDDEILEAFNQIYPRKAPSIDHPLFVGKKKSMAFHNILNRFSCNINSWSKRVLSYGSKEVFIKSILQSLPAYALSVFHVPRDGRLLDKDYLYYVDWLEDVMRILDRKVVEDFITMLWNSWNNHNNFVYYGKEDEARVVWNRARTFCHDFWIHNLVNKPVLPLTPIVKKWEKPPCGSVKINVDATVLNNKIGFGVIIRDSDGFVLGRGIGFNDELMTTEWAKLYAFEEGLKLAHSLNINNAIFKTDCASLVNRFKKCKDDITIIGHRIKEIYKTLEMFTTTDVKWANLSCNNVADFICKYAFLNTCNMLFGMDYPRDIHDIVFRDSFN</sequence>
<feature type="domain" description="RNase H type-1" evidence="1">
    <location>
        <begin position="229"/>
        <end position="349"/>
    </location>
</feature>
<proteinExistence type="predicted"/>
<dbReference type="AlphaFoldDB" id="A0A7J9BQK0"/>
<dbReference type="InterPro" id="IPR044730">
    <property type="entry name" value="RNase_H-like_dom_plant"/>
</dbReference>
<dbReference type="InterPro" id="IPR002156">
    <property type="entry name" value="RNaseH_domain"/>
</dbReference>
<dbReference type="Pfam" id="PF13456">
    <property type="entry name" value="RVT_3"/>
    <property type="match status" value="1"/>
</dbReference>